<feature type="transmembrane region" description="Helical" evidence="1">
    <location>
        <begin position="12"/>
        <end position="30"/>
    </location>
</feature>
<dbReference type="AlphaFoldDB" id="A0AAP2DXQ1"/>
<reference evidence="2 3" key="1">
    <citation type="submission" date="2021-05" db="EMBL/GenBank/DDBJ databases">
        <title>A Polyphasic approach of four new species of the genus Ohtaekwangia: Ohtaekwangia histidinii sp. nov., Ohtaekwangia cretensis sp. nov., Ohtaekwangia indiensis sp. nov., Ohtaekwangia reichenbachii sp. nov. from diverse environment.</title>
        <authorList>
            <person name="Octaviana S."/>
        </authorList>
    </citation>
    <scope>NUCLEOTIDE SEQUENCE [LARGE SCALE GENOMIC DNA]</scope>
    <source>
        <strain evidence="2 3">PWU5</strain>
    </source>
</reference>
<keyword evidence="3" id="KW-1185">Reference proteome</keyword>
<name>A0AAP2DXQ1_9BACT</name>
<sequence>MATVKIWLFKNLVWILTIVGISLFLIGHFNSDTSDSTLSFSDRFYKFLPSALKAVGVAVLSSGIFAAVLKSIQFSGIFQEELAKVIYSRNYLEKQDRKFLEDIWKLTSKVLYTQKFPRINEKIETIVLKHYFPSDHKYYFEDFRIFYNDIDIVNDGGIDYVTYEQVTSAKLVPIDERGKFPWINIFRYETDQSSYREVTKMTITNCSTREETNLIEEFSKTLSSGKFEKLLECDNEYEFWKAERRKFPLNIPSNELQDFGLSKVTNGMIISISYSENVKISFISKTVKEFHTLNKVDGKLTMEHRELLLPSQGFCLVLSKSRLE</sequence>
<dbReference type="Proteomes" id="UP001319080">
    <property type="component" value="Unassembled WGS sequence"/>
</dbReference>
<dbReference type="RefSeq" id="WP_254084836.1">
    <property type="nucleotide sequence ID" value="NZ_JAHESE010000012.1"/>
</dbReference>
<keyword evidence="1" id="KW-1133">Transmembrane helix</keyword>
<gene>
    <name evidence="2" type="ORF">KK062_13515</name>
</gene>
<evidence type="ECO:0000313" key="3">
    <source>
        <dbReference type="Proteomes" id="UP001319080"/>
    </source>
</evidence>
<keyword evidence="1" id="KW-0472">Membrane</keyword>
<evidence type="ECO:0000313" key="2">
    <source>
        <dbReference type="EMBL" id="MBT1709255.1"/>
    </source>
</evidence>
<evidence type="ECO:0000256" key="1">
    <source>
        <dbReference type="SAM" id="Phobius"/>
    </source>
</evidence>
<feature type="transmembrane region" description="Helical" evidence="1">
    <location>
        <begin position="50"/>
        <end position="69"/>
    </location>
</feature>
<proteinExistence type="predicted"/>
<protein>
    <submittedName>
        <fullName evidence="2">Uncharacterized protein</fullName>
    </submittedName>
</protein>
<accession>A0AAP2DXQ1</accession>
<dbReference type="EMBL" id="JAHESE010000012">
    <property type="protein sequence ID" value="MBT1709255.1"/>
    <property type="molecule type" value="Genomic_DNA"/>
</dbReference>
<keyword evidence="1" id="KW-0812">Transmembrane</keyword>
<comment type="caution">
    <text evidence="2">The sequence shown here is derived from an EMBL/GenBank/DDBJ whole genome shotgun (WGS) entry which is preliminary data.</text>
</comment>
<organism evidence="2 3">
    <name type="scientific">Dawidia cretensis</name>
    <dbReference type="NCBI Taxonomy" id="2782350"/>
    <lineage>
        <taxon>Bacteria</taxon>
        <taxon>Pseudomonadati</taxon>
        <taxon>Bacteroidota</taxon>
        <taxon>Cytophagia</taxon>
        <taxon>Cytophagales</taxon>
        <taxon>Chryseotaleaceae</taxon>
        <taxon>Dawidia</taxon>
    </lineage>
</organism>